<name>A0A1G9QPU9_9BURK</name>
<feature type="domain" description="Histidine kinase" evidence="24">
    <location>
        <begin position="663"/>
        <end position="879"/>
    </location>
</feature>
<dbReference type="GO" id="GO:0005886">
    <property type="term" value="C:plasma membrane"/>
    <property type="evidence" value="ECO:0007669"/>
    <property type="project" value="UniProtKB-SubCell"/>
</dbReference>
<keyword evidence="8 23" id="KW-0812">Transmembrane</keyword>
<dbReference type="Pfam" id="PF03707">
    <property type="entry name" value="MHYT"/>
    <property type="match status" value="3"/>
</dbReference>
<dbReference type="InterPro" id="IPR001789">
    <property type="entry name" value="Sig_transdc_resp-reg_receiver"/>
</dbReference>
<dbReference type="PANTHER" id="PTHR43047">
    <property type="entry name" value="TWO-COMPONENT HISTIDINE PROTEIN KINASE"/>
    <property type="match status" value="1"/>
</dbReference>
<evidence type="ECO:0000259" key="25">
    <source>
        <dbReference type="PROSITE" id="PS50110"/>
    </source>
</evidence>
<dbReference type="CDD" id="cd00082">
    <property type="entry name" value="HisKA"/>
    <property type="match status" value="1"/>
</dbReference>
<evidence type="ECO:0000256" key="3">
    <source>
        <dbReference type="ARBA" id="ARBA00012438"/>
    </source>
</evidence>
<evidence type="ECO:0000259" key="28">
    <source>
        <dbReference type="PROSITE" id="PS50894"/>
    </source>
</evidence>
<evidence type="ECO:0000259" key="27">
    <source>
        <dbReference type="PROSITE" id="PS50113"/>
    </source>
</evidence>
<dbReference type="GO" id="GO:0005524">
    <property type="term" value="F:ATP binding"/>
    <property type="evidence" value="ECO:0007669"/>
    <property type="project" value="UniProtKB-KW"/>
</dbReference>
<feature type="domain" description="HPt" evidence="28">
    <location>
        <begin position="1055"/>
        <end position="1150"/>
    </location>
</feature>
<dbReference type="Gene3D" id="1.20.120.160">
    <property type="entry name" value="HPT domain"/>
    <property type="match status" value="1"/>
</dbReference>
<dbReference type="InterPro" id="IPR003661">
    <property type="entry name" value="HisK_dim/P_dom"/>
</dbReference>
<feature type="transmembrane region" description="Helical" evidence="23">
    <location>
        <begin position="119"/>
        <end position="140"/>
    </location>
</feature>
<feature type="domain" description="PAS" evidence="26">
    <location>
        <begin position="266"/>
        <end position="336"/>
    </location>
</feature>
<accession>A0A1G9QPU9</accession>
<dbReference type="Pfam" id="PF02518">
    <property type="entry name" value="HATPase_c"/>
    <property type="match status" value="1"/>
</dbReference>
<evidence type="ECO:0000256" key="11">
    <source>
        <dbReference type="ARBA" id="ARBA00022777"/>
    </source>
</evidence>
<keyword evidence="14" id="KW-0902">Two-component regulatory system</keyword>
<dbReference type="PROSITE" id="PS50113">
    <property type="entry name" value="PAC"/>
    <property type="match status" value="2"/>
</dbReference>
<dbReference type="Pfam" id="PF08448">
    <property type="entry name" value="PAS_4"/>
    <property type="match status" value="1"/>
</dbReference>
<dbReference type="PRINTS" id="PR00344">
    <property type="entry name" value="BCTRLSENSOR"/>
</dbReference>
<dbReference type="Gene3D" id="3.30.450.20">
    <property type="entry name" value="PAS domain"/>
    <property type="match status" value="3"/>
</dbReference>
<dbReference type="STRING" id="1527607.SAMN05428957_102483"/>
<protein>
    <recommendedName>
        <fullName evidence="20">Sensor protein FixL</fullName>
        <ecNumber evidence="3">2.7.13.3</ecNumber>
    </recommendedName>
    <alternativeName>
        <fullName evidence="19">Virulence sensor protein BvgS</fullName>
    </alternativeName>
</protein>
<keyword evidence="12" id="KW-0067">ATP-binding</keyword>
<dbReference type="Gene3D" id="3.30.565.10">
    <property type="entry name" value="Histidine kinase-like ATPase, C-terminal domain"/>
    <property type="match status" value="1"/>
</dbReference>
<evidence type="ECO:0000256" key="10">
    <source>
        <dbReference type="ARBA" id="ARBA00022741"/>
    </source>
</evidence>
<comment type="function">
    <text evidence="18">Putative oxygen sensor; modulates the activity of FixJ, a transcriptional activator of nitrogen fixation fixK gene. FixL probably acts as a kinase that phosphorylates FixJ.</text>
</comment>
<evidence type="ECO:0000256" key="20">
    <source>
        <dbReference type="ARBA" id="ARBA00070616"/>
    </source>
</evidence>
<gene>
    <name evidence="30" type="ORF">SAMN05428957_102483</name>
</gene>
<evidence type="ECO:0000256" key="4">
    <source>
        <dbReference type="ARBA" id="ARBA00022475"/>
    </source>
</evidence>
<dbReference type="GO" id="GO:0006355">
    <property type="term" value="P:regulation of DNA-templated transcription"/>
    <property type="evidence" value="ECO:0007669"/>
    <property type="project" value="InterPro"/>
</dbReference>
<feature type="transmembrane region" description="Helical" evidence="23">
    <location>
        <begin position="23"/>
        <end position="45"/>
    </location>
</feature>
<keyword evidence="6 22" id="KW-0597">Phosphoprotein</keyword>
<keyword evidence="4" id="KW-1003">Cell membrane</keyword>
<dbReference type="Proteomes" id="UP000198552">
    <property type="component" value="Unassembled WGS sequence"/>
</dbReference>
<dbReference type="SMART" id="SM00388">
    <property type="entry name" value="HisKA"/>
    <property type="match status" value="1"/>
</dbReference>
<evidence type="ECO:0000256" key="15">
    <source>
        <dbReference type="ARBA" id="ARBA00023026"/>
    </source>
</evidence>
<evidence type="ECO:0000256" key="22">
    <source>
        <dbReference type="PROSITE-ProRule" id="PRU00169"/>
    </source>
</evidence>
<evidence type="ECO:0000256" key="16">
    <source>
        <dbReference type="ARBA" id="ARBA00023136"/>
    </source>
</evidence>
<dbReference type="PROSITE" id="PS50112">
    <property type="entry name" value="PAS"/>
    <property type="match status" value="3"/>
</dbReference>
<dbReference type="Gene3D" id="3.40.50.2300">
    <property type="match status" value="1"/>
</dbReference>
<dbReference type="InterPro" id="IPR008207">
    <property type="entry name" value="Sig_transdc_His_kin_Hpt_dom"/>
</dbReference>
<feature type="domain" description="PAS" evidence="26">
    <location>
        <begin position="538"/>
        <end position="564"/>
    </location>
</feature>
<evidence type="ECO:0000256" key="1">
    <source>
        <dbReference type="ARBA" id="ARBA00000085"/>
    </source>
</evidence>
<feature type="domain" description="MHYT" evidence="29">
    <location>
        <begin position="20"/>
        <end position="215"/>
    </location>
</feature>
<feature type="domain" description="PAS" evidence="26">
    <location>
        <begin position="394"/>
        <end position="468"/>
    </location>
</feature>
<organism evidence="30 31">
    <name type="scientific">Oryzisolibacter propanilivorax</name>
    <dbReference type="NCBI Taxonomy" id="1527607"/>
    <lineage>
        <taxon>Bacteria</taxon>
        <taxon>Pseudomonadati</taxon>
        <taxon>Pseudomonadota</taxon>
        <taxon>Betaproteobacteria</taxon>
        <taxon>Burkholderiales</taxon>
        <taxon>Comamonadaceae</taxon>
        <taxon>Oryzisolibacter</taxon>
    </lineage>
</organism>
<dbReference type="InterPro" id="IPR000700">
    <property type="entry name" value="PAS-assoc_C"/>
</dbReference>
<dbReference type="GO" id="GO:0000155">
    <property type="term" value="F:phosphorelay sensor kinase activity"/>
    <property type="evidence" value="ECO:0007669"/>
    <property type="project" value="InterPro"/>
</dbReference>
<dbReference type="SUPFAM" id="SSF55785">
    <property type="entry name" value="PYP-like sensor domain (PAS domain)"/>
    <property type="match status" value="3"/>
</dbReference>
<dbReference type="PANTHER" id="PTHR43047:SF64">
    <property type="entry name" value="HISTIDINE KINASE CONTAINING CHEY-HOMOLOGOUS RECEIVER DOMAIN AND PAS DOMAIN-RELATED"/>
    <property type="match status" value="1"/>
</dbReference>
<dbReference type="CDD" id="cd16922">
    <property type="entry name" value="HATPase_EvgS-ArcB-TorS-like"/>
    <property type="match status" value="1"/>
</dbReference>
<dbReference type="CDD" id="cd17546">
    <property type="entry name" value="REC_hyHK_CKI1_RcsC-like"/>
    <property type="match status" value="1"/>
</dbReference>
<dbReference type="InterPro" id="IPR005330">
    <property type="entry name" value="MHYT_dom"/>
</dbReference>
<dbReference type="SMART" id="SM00448">
    <property type="entry name" value="REC"/>
    <property type="match status" value="1"/>
</dbReference>
<dbReference type="InterPro" id="IPR000014">
    <property type="entry name" value="PAS"/>
</dbReference>
<dbReference type="PROSITE" id="PS50110">
    <property type="entry name" value="RESPONSE_REGULATORY"/>
    <property type="match status" value="1"/>
</dbReference>
<keyword evidence="7" id="KW-0808">Transferase</keyword>
<evidence type="ECO:0000256" key="12">
    <source>
        <dbReference type="ARBA" id="ARBA00022840"/>
    </source>
</evidence>
<dbReference type="InterPro" id="IPR003594">
    <property type="entry name" value="HATPase_dom"/>
</dbReference>
<evidence type="ECO:0000256" key="18">
    <source>
        <dbReference type="ARBA" id="ARBA00059827"/>
    </source>
</evidence>
<sequence length="1244" mass="133497">MLDSFFASGLEPYPLLWRQHDPLLVALSVLLDVSASIVALHMAALARRAGSAGMRHLALVSGTLALGAGIWAMHFVAMLAFRICAQGSFDPWMTAASIVPSLLASWVALRLLAQPRIRLPALVASGVLVGAGIGAMHYLGMQASDIAPILRYDPAGFALSIVVAVALAVLALWVRFGLRGRWLAHRTVATLAAGLVMGLAITGMHYTGMAAIRFVQPVVQLPDGAMPEHVVLPLAIAVVAATLFLLAVAINASLRYRQMYLQAQASELRQRAVLETAVDGVVLIDGHGTVQSFNPAAERLFGYAAHEVVGRNVNMLMPEPHRGAHDGYLDTHLRTGRRSIIGSGREVEGRHKDGTLLPLRLAVGRVEQPGAPLFVGFLTDLRHYHALQREREQDARQLQALVSNVPGVAFRASLEGGWPMEFVSDAIHDLTGWSAQDFMQGTVLFGQLVHPQDDALTQPELEQALTQGLPYRIEYRIRRRDGATRWVVEHGRGARDAAGAMRWLDGVLLDITDLKARGAEFAGTVAAINRSQISAEFDLQGRLTTANAAYLALMGYTLEQVHGQPHALFCEPGYARSEAYRAFWQQLVRGEFVAGEVQRFGRDGRPVWLHATYNPILDADGQVCKIIKIATDLSARRAMEQDLRAAKERAEAAAAARATFLANMSHEIRTPMNAIIGFTDVLLESSLDDTQRRHLGTVRQASRSMLRLLNDILDTAKLDKGAVALESAPFDLRELCRHILVSLRIGAGKKGLELVLHYAPDVPGHWEGDAFRLQQILVNLVGNAIKFTHQGRVTLQVSGRDGALLVEVSDTGIGMDEATLRRVFEPFAQADVSTTRRYGGTGLGTTIARQLAELMGGQLDAHSRPGQGSTFSVRLPLRAVQGGSAGAALPAVPVDAGPVLSPLRVLAVDDVLTNLELLQLMLQREGHQVVLAHGGLEALQAFQRGSFELVLMDLQMPEIDGLQAAQRMRAWEREHNLPPTAIVALSASVLEQDRRAARAAGMDGFASKPLELQRLRAEVARVLGLPAQAGAVLGQDGAAPVPVVHWERGLRLWGQAAPLRAAIDRFAHDLPEQLAALHAAVAAGDAPALAAGAHRLHGAAANLALAQLQQVAQQLERAALPGGLAPQSWPALLQALQQALERIVALPQPPDAQPAVSAAAPVPASAPAAGAALALPTLDALDALLQALDAGELPRQALQQLQPHLDAPALATLHDALERFEFSAARQQLQALRARLAGAQAACA</sequence>
<keyword evidence="9" id="KW-0732">Signal</keyword>
<dbReference type="SUPFAM" id="SSF47226">
    <property type="entry name" value="Histidine-containing phosphotransfer domain, HPT domain"/>
    <property type="match status" value="1"/>
</dbReference>
<keyword evidence="10" id="KW-0547">Nucleotide-binding</keyword>
<evidence type="ECO:0000259" key="24">
    <source>
        <dbReference type="PROSITE" id="PS50109"/>
    </source>
</evidence>
<evidence type="ECO:0000256" key="8">
    <source>
        <dbReference type="ARBA" id="ARBA00022692"/>
    </source>
</evidence>
<dbReference type="Gene3D" id="1.10.287.130">
    <property type="match status" value="1"/>
</dbReference>
<dbReference type="Pfam" id="PF00072">
    <property type="entry name" value="Response_reg"/>
    <property type="match status" value="1"/>
</dbReference>
<evidence type="ECO:0000256" key="13">
    <source>
        <dbReference type="ARBA" id="ARBA00022989"/>
    </source>
</evidence>
<dbReference type="InterPro" id="IPR013655">
    <property type="entry name" value="PAS_fold_3"/>
</dbReference>
<feature type="transmembrane region" description="Helical" evidence="23">
    <location>
        <begin position="155"/>
        <end position="176"/>
    </location>
</feature>
<dbReference type="CDD" id="cd00130">
    <property type="entry name" value="PAS"/>
    <property type="match status" value="3"/>
</dbReference>
<dbReference type="SMART" id="SM00091">
    <property type="entry name" value="PAS"/>
    <property type="match status" value="3"/>
</dbReference>
<dbReference type="RefSeq" id="WP_091567356.1">
    <property type="nucleotide sequence ID" value="NZ_FNHP01000002.1"/>
</dbReference>
<dbReference type="InterPro" id="IPR013656">
    <property type="entry name" value="PAS_4"/>
</dbReference>
<dbReference type="FunFam" id="3.30.565.10:FF:000010">
    <property type="entry name" value="Sensor histidine kinase RcsC"/>
    <property type="match status" value="1"/>
</dbReference>
<dbReference type="InterPro" id="IPR004358">
    <property type="entry name" value="Sig_transdc_His_kin-like_C"/>
</dbReference>
<keyword evidence="15" id="KW-0843">Virulence</keyword>
<proteinExistence type="predicted"/>
<dbReference type="InterPro" id="IPR011006">
    <property type="entry name" value="CheY-like_superfamily"/>
</dbReference>
<dbReference type="InterPro" id="IPR036890">
    <property type="entry name" value="HATPase_C_sf"/>
</dbReference>
<feature type="transmembrane region" description="Helical" evidence="23">
    <location>
        <begin position="57"/>
        <end position="80"/>
    </location>
</feature>
<evidence type="ECO:0000259" key="26">
    <source>
        <dbReference type="PROSITE" id="PS50112"/>
    </source>
</evidence>
<feature type="domain" description="PAC" evidence="27">
    <location>
        <begin position="593"/>
        <end position="645"/>
    </location>
</feature>
<dbReference type="FunFam" id="3.30.450.20:FF:000060">
    <property type="entry name" value="Sensor protein FixL"/>
    <property type="match status" value="1"/>
</dbReference>
<dbReference type="NCBIfam" id="TIGR00229">
    <property type="entry name" value="sensory_box"/>
    <property type="match status" value="3"/>
</dbReference>
<reference evidence="31" key="1">
    <citation type="submission" date="2016-10" db="EMBL/GenBank/DDBJ databases">
        <authorList>
            <person name="Varghese N."/>
            <person name="Submissions S."/>
        </authorList>
    </citation>
    <scope>NUCLEOTIDE SEQUENCE [LARGE SCALE GENOMIC DNA]</scope>
    <source>
        <strain evidence="31">EPL6</strain>
    </source>
</reference>
<dbReference type="InterPro" id="IPR013767">
    <property type="entry name" value="PAS_fold"/>
</dbReference>
<dbReference type="AlphaFoldDB" id="A0A1G9QPU9"/>
<comment type="catalytic activity">
    <reaction evidence="1">
        <text>ATP + protein L-histidine = ADP + protein N-phospho-L-histidine.</text>
        <dbReference type="EC" id="2.7.13.3"/>
    </reaction>
</comment>
<dbReference type="Pfam" id="PF00512">
    <property type="entry name" value="HisKA"/>
    <property type="match status" value="1"/>
</dbReference>
<keyword evidence="13 23" id="KW-1133">Transmembrane helix</keyword>
<feature type="domain" description="Response regulatory" evidence="25">
    <location>
        <begin position="904"/>
        <end position="1023"/>
    </location>
</feature>
<feature type="domain" description="PAC" evidence="27">
    <location>
        <begin position="471"/>
        <end position="523"/>
    </location>
</feature>
<evidence type="ECO:0000256" key="9">
    <source>
        <dbReference type="ARBA" id="ARBA00022729"/>
    </source>
</evidence>
<evidence type="ECO:0000256" key="2">
    <source>
        <dbReference type="ARBA" id="ARBA00004429"/>
    </source>
</evidence>
<feature type="transmembrane region" description="Helical" evidence="23">
    <location>
        <begin position="92"/>
        <end position="112"/>
    </location>
</feature>
<evidence type="ECO:0000256" key="17">
    <source>
        <dbReference type="ARBA" id="ARBA00058004"/>
    </source>
</evidence>
<dbReference type="SMART" id="SM00387">
    <property type="entry name" value="HATPase_c"/>
    <property type="match status" value="1"/>
</dbReference>
<dbReference type="InterPro" id="IPR036641">
    <property type="entry name" value="HPT_dom_sf"/>
</dbReference>
<evidence type="ECO:0000256" key="19">
    <source>
        <dbReference type="ARBA" id="ARBA00070152"/>
    </source>
</evidence>
<evidence type="ECO:0000256" key="5">
    <source>
        <dbReference type="ARBA" id="ARBA00022519"/>
    </source>
</evidence>
<dbReference type="SUPFAM" id="SSF55874">
    <property type="entry name" value="ATPase domain of HSP90 chaperone/DNA topoisomerase II/histidine kinase"/>
    <property type="match status" value="1"/>
</dbReference>
<dbReference type="InterPro" id="IPR005467">
    <property type="entry name" value="His_kinase_dom"/>
</dbReference>
<dbReference type="InterPro" id="IPR035965">
    <property type="entry name" value="PAS-like_dom_sf"/>
</dbReference>
<dbReference type="EMBL" id="FNHP01000002">
    <property type="protein sequence ID" value="SDM13003.1"/>
    <property type="molecule type" value="Genomic_DNA"/>
</dbReference>
<dbReference type="Pfam" id="PF00989">
    <property type="entry name" value="PAS"/>
    <property type="match status" value="1"/>
</dbReference>
<evidence type="ECO:0000313" key="30">
    <source>
        <dbReference type="EMBL" id="SDM13003.1"/>
    </source>
</evidence>
<evidence type="ECO:0000256" key="6">
    <source>
        <dbReference type="ARBA" id="ARBA00022553"/>
    </source>
</evidence>
<evidence type="ECO:0000256" key="21">
    <source>
        <dbReference type="PROSITE-ProRule" id="PRU00110"/>
    </source>
</evidence>
<evidence type="ECO:0000256" key="7">
    <source>
        <dbReference type="ARBA" id="ARBA00022679"/>
    </source>
</evidence>
<keyword evidence="5" id="KW-0997">Cell inner membrane</keyword>
<dbReference type="PROSITE" id="PS50894">
    <property type="entry name" value="HPT"/>
    <property type="match status" value="1"/>
</dbReference>
<evidence type="ECO:0000313" key="31">
    <source>
        <dbReference type="Proteomes" id="UP000198552"/>
    </source>
</evidence>
<keyword evidence="31" id="KW-1185">Reference proteome</keyword>
<evidence type="ECO:0000256" key="23">
    <source>
        <dbReference type="PROSITE-ProRule" id="PRU00244"/>
    </source>
</evidence>
<comment type="subcellular location">
    <subcellularLocation>
        <location evidence="2">Cell inner membrane</location>
        <topology evidence="2">Multi-pass membrane protein</topology>
    </subcellularLocation>
</comment>
<dbReference type="Pfam" id="PF01627">
    <property type="entry name" value="Hpt"/>
    <property type="match status" value="1"/>
</dbReference>
<feature type="transmembrane region" description="Helical" evidence="23">
    <location>
        <begin position="188"/>
        <end position="212"/>
    </location>
</feature>
<dbReference type="PROSITE" id="PS50109">
    <property type="entry name" value="HIS_KIN"/>
    <property type="match status" value="1"/>
</dbReference>
<comment type="function">
    <text evidence="17">Member of the two-component regulatory system BvgS/BvgA. Phosphorylates BvgA via a four-step phosphorelay in response to environmental signals.</text>
</comment>
<dbReference type="SUPFAM" id="SSF47384">
    <property type="entry name" value="Homodimeric domain of signal transducing histidine kinase"/>
    <property type="match status" value="1"/>
</dbReference>
<dbReference type="OrthoDB" id="9810730at2"/>
<dbReference type="InterPro" id="IPR036097">
    <property type="entry name" value="HisK_dim/P_sf"/>
</dbReference>
<feature type="modified residue" description="4-aspartylphosphate" evidence="22">
    <location>
        <position position="953"/>
    </location>
</feature>
<evidence type="ECO:0000259" key="29">
    <source>
        <dbReference type="PROSITE" id="PS50924"/>
    </source>
</evidence>
<dbReference type="SMART" id="SM00086">
    <property type="entry name" value="PAC"/>
    <property type="match status" value="3"/>
</dbReference>
<dbReference type="PROSITE" id="PS50924">
    <property type="entry name" value="MHYT"/>
    <property type="match status" value="1"/>
</dbReference>
<dbReference type="EC" id="2.7.13.3" evidence="3"/>
<keyword evidence="16 23" id="KW-0472">Membrane</keyword>
<keyword evidence="11" id="KW-0418">Kinase</keyword>
<evidence type="ECO:0000256" key="14">
    <source>
        <dbReference type="ARBA" id="ARBA00023012"/>
    </source>
</evidence>
<dbReference type="InterPro" id="IPR001610">
    <property type="entry name" value="PAC"/>
</dbReference>
<feature type="modified residue" description="Phosphohistidine" evidence="21">
    <location>
        <position position="1094"/>
    </location>
</feature>
<dbReference type="SUPFAM" id="SSF52172">
    <property type="entry name" value="CheY-like"/>
    <property type="match status" value="1"/>
</dbReference>
<feature type="transmembrane region" description="Helical" evidence="23">
    <location>
        <begin position="232"/>
        <end position="254"/>
    </location>
</feature>
<dbReference type="Pfam" id="PF08447">
    <property type="entry name" value="PAS_3"/>
    <property type="match status" value="1"/>
</dbReference>